<feature type="compositionally biased region" description="Basic and acidic residues" evidence="1">
    <location>
        <begin position="50"/>
        <end position="65"/>
    </location>
</feature>
<evidence type="ECO:0000313" key="3">
    <source>
        <dbReference type="Proteomes" id="UP000649617"/>
    </source>
</evidence>
<feature type="compositionally biased region" description="Basic residues" evidence="1">
    <location>
        <begin position="39"/>
        <end position="49"/>
    </location>
</feature>
<comment type="caution">
    <text evidence="2">The sequence shown here is derived from an EMBL/GenBank/DDBJ whole genome shotgun (WGS) entry which is preliminary data.</text>
</comment>
<reference evidence="2" key="1">
    <citation type="submission" date="2021-02" db="EMBL/GenBank/DDBJ databases">
        <authorList>
            <person name="Dougan E. K."/>
            <person name="Rhodes N."/>
            <person name="Thang M."/>
            <person name="Chan C."/>
        </authorList>
    </citation>
    <scope>NUCLEOTIDE SEQUENCE</scope>
</reference>
<organism evidence="2 3">
    <name type="scientific">Symbiodinium pilosum</name>
    <name type="common">Dinoflagellate</name>
    <dbReference type="NCBI Taxonomy" id="2952"/>
    <lineage>
        <taxon>Eukaryota</taxon>
        <taxon>Sar</taxon>
        <taxon>Alveolata</taxon>
        <taxon>Dinophyceae</taxon>
        <taxon>Suessiales</taxon>
        <taxon>Symbiodiniaceae</taxon>
        <taxon>Symbiodinium</taxon>
    </lineage>
</organism>
<protein>
    <submittedName>
        <fullName evidence="2">Mus-41 protein</fullName>
    </submittedName>
</protein>
<accession>A0A812JIL5</accession>
<dbReference type="EMBL" id="CAJNIZ010002213">
    <property type="protein sequence ID" value="CAE7207572.1"/>
    <property type="molecule type" value="Genomic_DNA"/>
</dbReference>
<gene>
    <name evidence="2" type="primary">mus-41</name>
    <name evidence="2" type="ORF">SPIL2461_LOCUS2068</name>
</gene>
<sequence>MLSWPSVVSSAEVQIGPEQVGVIDIDIEEEADSGVAAKGRSKGRKRKSRGVAEEQRKQTRVEKKAPIPSEPSRAGRGPSEETLCEAETECENGSASNVHSDKAVGTDLPPEVQAQLRALGLGWSCAPEGSWARFSPKMQKHPQSLLQDPPCLSLQGQSERNQEACNCIGDMHSAAKAGVQDQFALQLDSGIKVLLDAKTRTLEDAVQLRANMLRICDLIRRGHAAVSDRLLNSLFETLLAKAF</sequence>
<feature type="compositionally biased region" description="Polar residues" evidence="1">
    <location>
        <begin position="1"/>
        <end position="12"/>
    </location>
</feature>
<evidence type="ECO:0000256" key="1">
    <source>
        <dbReference type="SAM" id="MobiDB-lite"/>
    </source>
</evidence>
<proteinExistence type="predicted"/>
<evidence type="ECO:0000313" key="2">
    <source>
        <dbReference type="EMBL" id="CAE7207572.1"/>
    </source>
</evidence>
<dbReference type="AlphaFoldDB" id="A0A812JIL5"/>
<dbReference type="Proteomes" id="UP000649617">
    <property type="component" value="Unassembled WGS sequence"/>
</dbReference>
<feature type="region of interest" description="Disordered" evidence="1">
    <location>
        <begin position="1"/>
        <end position="106"/>
    </location>
</feature>
<name>A0A812JIL5_SYMPI</name>
<keyword evidence="3" id="KW-1185">Reference proteome</keyword>